<reference evidence="1 2" key="1">
    <citation type="submission" date="2024-06" db="EMBL/GenBank/DDBJ databases">
        <title>The Natural Products Discovery Center: Release of the First 8490 Sequenced Strains for Exploring Actinobacteria Biosynthetic Diversity.</title>
        <authorList>
            <person name="Kalkreuter E."/>
            <person name="Kautsar S.A."/>
            <person name="Yang D."/>
            <person name="Bader C.D."/>
            <person name="Teijaro C.N."/>
            <person name="Fluegel L."/>
            <person name="Davis C.M."/>
            <person name="Simpson J.R."/>
            <person name="Lauterbach L."/>
            <person name="Steele A.D."/>
            <person name="Gui C."/>
            <person name="Meng S."/>
            <person name="Li G."/>
            <person name="Viehrig K."/>
            <person name="Ye F."/>
            <person name="Su P."/>
            <person name="Kiefer A.F."/>
            <person name="Nichols A."/>
            <person name="Cepeda A.J."/>
            <person name="Yan W."/>
            <person name="Fan B."/>
            <person name="Jiang Y."/>
            <person name="Adhikari A."/>
            <person name="Zheng C.-J."/>
            <person name="Schuster L."/>
            <person name="Cowan T.M."/>
            <person name="Smanski M.J."/>
            <person name="Chevrette M.G."/>
            <person name="De Carvalho L.P.S."/>
            <person name="Shen B."/>
        </authorList>
    </citation>
    <scope>NUCLEOTIDE SEQUENCE [LARGE SCALE GENOMIC DNA]</scope>
    <source>
        <strain evidence="1 2">NPDC048946</strain>
    </source>
</reference>
<accession>A0ABV3DC40</accession>
<sequence>MSATHSTERGAAIPLEMTGPAVYAALSDEERRKFDREFHDALHVAAVTYDVEPLSEVVRRWWIASGGDPAVARIDRDTVAGHADHAHCVPQDETCCRHTAFAFGNQATAIIVRFEEAFRNAAEEAAVTLDHLPLRYLAFGYRVTERLGPQ</sequence>
<evidence type="ECO:0000313" key="1">
    <source>
        <dbReference type="EMBL" id="MEU8133306.1"/>
    </source>
</evidence>
<dbReference type="Proteomes" id="UP001551482">
    <property type="component" value="Unassembled WGS sequence"/>
</dbReference>
<gene>
    <name evidence="1" type="ORF">AB0C36_07330</name>
</gene>
<comment type="caution">
    <text evidence="1">The sequence shown here is derived from an EMBL/GenBank/DDBJ whole genome shotgun (WGS) entry which is preliminary data.</text>
</comment>
<protein>
    <submittedName>
        <fullName evidence="1">DUF6247 family protein</fullName>
    </submittedName>
</protein>
<dbReference type="EMBL" id="JBEZFP010000012">
    <property type="protein sequence ID" value="MEU8133306.1"/>
    <property type="molecule type" value="Genomic_DNA"/>
</dbReference>
<dbReference type="InterPro" id="IPR046214">
    <property type="entry name" value="DUF6247"/>
</dbReference>
<organism evidence="1 2">
    <name type="scientific">Streptodolium elevatio</name>
    <dbReference type="NCBI Taxonomy" id="3157996"/>
    <lineage>
        <taxon>Bacteria</taxon>
        <taxon>Bacillati</taxon>
        <taxon>Actinomycetota</taxon>
        <taxon>Actinomycetes</taxon>
        <taxon>Kitasatosporales</taxon>
        <taxon>Streptomycetaceae</taxon>
        <taxon>Streptodolium</taxon>
    </lineage>
</organism>
<evidence type="ECO:0000313" key="2">
    <source>
        <dbReference type="Proteomes" id="UP001551482"/>
    </source>
</evidence>
<proteinExistence type="predicted"/>
<dbReference type="Pfam" id="PF19760">
    <property type="entry name" value="DUF6247"/>
    <property type="match status" value="1"/>
</dbReference>
<dbReference type="RefSeq" id="WP_358350559.1">
    <property type="nucleotide sequence ID" value="NZ_JBEZFP010000012.1"/>
</dbReference>
<keyword evidence="2" id="KW-1185">Reference proteome</keyword>
<name>A0ABV3DC40_9ACTN</name>